<evidence type="ECO:0000313" key="2">
    <source>
        <dbReference type="EMBL" id="MBB6010835.1"/>
    </source>
</evidence>
<proteinExistence type="predicted"/>
<gene>
    <name evidence="2" type="ORF">HNR59_000180</name>
</gene>
<dbReference type="NCBIfam" id="NF038216">
    <property type="entry name" value="ABZJ_00895_fam"/>
    <property type="match status" value="1"/>
</dbReference>
<dbReference type="Proteomes" id="UP000533306">
    <property type="component" value="Unassembled WGS sequence"/>
</dbReference>
<keyword evidence="1" id="KW-0812">Transmembrane</keyword>
<accession>A0A7W9RZ10</accession>
<evidence type="ECO:0000313" key="3">
    <source>
        <dbReference type="Proteomes" id="UP000533306"/>
    </source>
</evidence>
<keyword evidence="1" id="KW-0472">Membrane</keyword>
<keyword evidence="1" id="KW-1133">Transmembrane helix</keyword>
<dbReference type="InterPro" id="IPR047730">
    <property type="entry name" value="ABZJ_00895-like"/>
</dbReference>
<comment type="caution">
    <text evidence="2">The sequence shown here is derived from an EMBL/GenBank/DDBJ whole genome shotgun (WGS) entry which is preliminary data.</text>
</comment>
<sequence>MNSADSRPVSSPAIVGIFAAAFLVLAILLNILVIFVPFDNPAMGFLVVVAAAGVAGQYWFSREKVVPAGGRVWNVALLCGIVSAVLSAGFAVFGLSGDQQMWNEFSQAGIAVIAGVFAAILVIQVLLVRVGFWLTFRQAAKKPAA</sequence>
<reference evidence="2 3" key="1">
    <citation type="submission" date="2020-08" db="EMBL/GenBank/DDBJ databases">
        <title>Genomic Encyclopedia of Type Strains, Phase IV (KMG-IV): sequencing the most valuable type-strain genomes for metagenomic binning, comparative biology and taxonomic classification.</title>
        <authorList>
            <person name="Goeker M."/>
        </authorList>
    </citation>
    <scope>NUCLEOTIDE SEQUENCE [LARGE SCALE GENOMIC DNA]</scope>
    <source>
        <strain evidence="2 3">DSM 11099</strain>
    </source>
</reference>
<organism evidence="2 3">
    <name type="scientific">Aquamicrobium lusatiense</name>
    <dbReference type="NCBI Taxonomy" id="89772"/>
    <lineage>
        <taxon>Bacteria</taxon>
        <taxon>Pseudomonadati</taxon>
        <taxon>Pseudomonadota</taxon>
        <taxon>Alphaproteobacteria</taxon>
        <taxon>Hyphomicrobiales</taxon>
        <taxon>Phyllobacteriaceae</taxon>
        <taxon>Aquamicrobium</taxon>
    </lineage>
</organism>
<feature type="transmembrane region" description="Helical" evidence="1">
    <location>
        <begin position="72"/>
        <end position="96"/>
    </location>
</feature>
<feature type="transmembrane region" description="Helical" evidence="1">
    <location>
        <begin position="108"/>
        <end position="132"/>
    </location>
</feature>
<evidence type="ECO:0008006" key="4">
    <source>
        <dbReference type="Google" id="ProtNLM"/>
    </source>
</evidence>
<dbReference type="EMBL" id="JACHEU010000001">
    <property type="protein sequence ID" value="MBB6010835.1"/>
    <property type="molecule type" value="Genomic_DNA"/>
</dbReference>
<feature type="transmembrane region" description="Helical" evidence="1">
    <location>
        <begin position="12"/>
        <end position="36"/>
    </location>
</feature>
<evidence type="ECO:0000256" key="1">
    <source>
        <dbReference type="SAM" id="Phobius"/>
    </source>
</evidence>
<protein>
    <recommendedName>
        <fullName evidence="4">Transmembrane protein</fullName>
    </recommendedName>
</protein>
<dbReference type="RefSeq" id="WP_183824637.1">
    <property type="nucleotide sequence ID" value="NZ_JACHEU010000001.1"/>
</dbReference>
<name>A0A7W9RZ10_9HYPH</name>
<feature type="transmembrane region" description="Helical" evidence="1">
    <location>
        <begin position="42"/>
        <end position="60"/>
    </location>
</feature>
<keyword evidence="3" id="KW-1185">Reference proteome</keyword>
<dbReference type="AlphaFoldDB" id="A0A7W9RZ10"/>